<evidence type="ECO:0000256" key="8">
    <source>
        <dbReference type="ARBA" id="ARBA00047599"/>
    </source>
</evidence>
<keyword evidence="5" id="KW-0809">Transit peptide</keyword>
<dbReference type="PRINTS" id="PR00368">
    <property type="entry name" value="FADPNR"/>
</dbReference>
<protein>
    <recommendedName>
        <fullName evidence="2">NADH:ubiquinone reductase (non-electrogenic)</fullName>
        <ecNumber evidence="2">1.6.5.9</ecNumber>
    </recommendedName>
</protein>
<dbReference type="Proteomes" id="UP001139311">
    <property type="component" value="Unassembled WGS sequence"/>
</dbReference>
<organism evidence="12 13">
    <name type="scientific">Roseicella aerolata</name>
    <dbReference type="NCBI Taxonomy" id="2883479"/>
    <lineage>
        <taxon>Bacteria</taxon>
        <taxon>Pseudomonadati</taxon>
        <taxon>Pseudomonadota</taxon>
        <taxon>Alphaproteobacteria</taxon>
        <taxon>Acetobacterales</taxon>
        <taxon>Roseomonadaceae</taxon>
        <taxon>Roseicella</taxon>
    </lineage>
</organism>
<dbReference type="InterPro" id="IPR036188">
    <property type="entry name" value="FAD/NAD-bd_sf"/>
</dbReference>
<comment type="catalytic activity">
    <reaction evidence="8">
        <text>a quinone + NADH + H(+) = a quinol + NAD(+)</text>
        <dbReference type="Rhea" id="RHEA:46160"/>
        <dbReference type="ChEBI" id="CHEBI:15378"/>
        <dbReference type="ChEBI" id="CHEBI:24646"/>
        <dbReference type="ChEBI" id="CHEBI:57540"/>
        <dbReference type="ChEBI" id="CHEBI:57945"/>
        <dbReference type="ChEBI" id="CHEBI:132124"/>
        <dbReference type="EC" id="1.6.5.9"/>
    </reaction>
</comment>
<keyword evidence="4" id="KW-0274">FAD</keyword>
<feature type="region of interest" description="Disordered" evidence="9">
    <location>
        <begin position="453"/>
        <end position="475"/>
    </location>
</feature>
<dbReference type="GO" id="GO:0050136">
    <property type="term" value="F:NADH dehydrogenase (quinone) (non-electrogenic) activity"/>
    <property type="evidence" value="ECO:0007669"/>
    <property type="project" value="UniProtKB-EC"/>
</dbReference>
<dbReference type="SUPFAM" id="SSF51905">
    <property type="entry name" value="FAD/NAD(P)-binding domain"/>
    <property type="match status" value="1"/>
</dbReference>
<feature type="domain" description="FAD/NAD(P)-binding" evidence="10">
    <location>
        <begin position="12"/>
        <end position="328"/>
    </location>
</feature>
<keyword evidence="6" id="KW-0560">Oxidoreductase</keyword>
<dbReference type="InterPro" id="IPR023753">
    <property type="entry name" value="FAD/NAD-binding_dom"/>
</dbReference>
<comment type="caution">
    <text evidence="12">The sequence shown here is derived from an EMBL/GenBank/DDBJ whole genome shotgun (WGS) entry which is preliminary data.</text>
</comment>
<comment type="similarity">
    <text evidence="1">Belongs to the NADH dehydrogenase family.</text>
</comment>
<dbReference type="EC" id="1.6.5.9" evidence="2"/>
<dbReference type="EMBL" id="JAJAQI010000004">
    <property type="protein sequence ID" value="MCB4820984.1"/>
    <property type="molecule type" value="Genomic_DNA"/>
</dbReference>
<dbReference type="InterPro" id="IPR054585">
    <property type="entry name" value="NDH2-like_C"/>
</dbReference>
<keyword evidence="13" id="KW-1185">Reference proteome</keyword>
<sequence>MTTPQPARPRPRVVILGAGFGGLEAARALARAEADITLLDRHNHHLFQPLLYQVATAALSPGDIAWPIRSIFRRQRNVQVVMAEVTGIDTAARIVHAGELALPYDALVLATGATHSYFGRDDWAPVAPGLKQIEDATDIRRRLLLAFERAEITADEAERRRLLTFVVVGGGPTGVELAGAMVELARHALAREFRRIDPSQARIVLIEAGPRILPTFPEELGRVAHRSLERMGVQVLTGTRVTECEATGVQCGEERIAASTIVWAAGVVASPTGGWIGAERDRAGRVKVAPDLSVPGHPEIFVVGDLAAVTDAKGRPVPGNAPAAKQMGRHVGRLLAARAAGSAAPEETVPFTYRHHGDLATIGRRSAVVALDGIRLTGLIGWWFWGIAHVWYLIGFRSRVVVSFEWLWSYLTFQRGARLITGREPAGGNATAMPGERAAAAEGIRVAERLPAAAPHEAKAPQPVAAGDEWRGSPI</sequence>
<gene>
    <name evidence="12" type="ORF">LHA35_04465</name>
</gene>
<evidence type="ECO:0000256" key="7">
    <source>
        <dbReference type="ARBA" id="ARBA00023027"/>
    </source>
</evidence>
<dbReference type="Pfam" id="PF07992">
    <property type="entry name" value="Pyr_redox_2"/>
    <property type="match status" value="1"/>
</dbReference>
<dbReference type="PRINTS" id="PR00411">
    <property type="entry name" value="PNDRDTASEI"/>
</dbReference>
<dbReference type="InterPro" id="IPR045024">
    <property type="entry name" value="NDH-2"/>
</dbReference>
<evidence type="ECO:0000256" key="4">
    <source>
        <dbReference type="ARBA" id="ARBA00022827"/>
    </source>
</evidence>
<dbReference type="AlphaFoldDB" id="A0A9X1IA26"/>
<feature type="domain" description="External alternative NADH-ubiquinone oxidoreductase-like C-terminal" evidence="11">
    <location>
        <begin position="355"/>
        <end position="411"/>
    </location>
</feature>
<keyword evidence="7" id="KW-0520">NAD</keyword>
<name>A0A9X1IA26_9PROT</name>
<evidence type="ECO:0000256" key="6">
    <source>
        <dbReference type="ARBA" id="ARBA00023002"/>
    </source>
</evidence>
<accession>A0A9X1IA26</accession>
<evidence type="ECO:0000256" key="5">
    <source>
        <dbReference type="ARBA" id="ARBA00022946"/>
    </source>
</evidence>
<dbReference type="Pfam" id="PF22366">
    <property type="entry name" value="NDH2_C"/>
    <property type="match status" value="1"/>
</dbReference>
<dbReference type="PANTHER" id="PTHR43706">
    <property type="entry name" value="NADH DEHYDROGENASE"/>
    <property type="match status" value="1"/>
</dbReference>
<evidence type="ECO:0000256" key="2">
    <source>
        <dbReference type="ARBA" id="ARBA00012637"/>
    </source>
</evidence>
<dbReference type="Gene3D" id="3.50.50.100">
    <property type="match status" value="1"/>
</dbReference>
<evidence type="ECO:0000256" key="3">
    <source>
        <dbReference type="ARBA" id="ARBA00022630"/>
    </source>
</evidence>
<keyword evidence="3" id="KW-0285">Flavoprotein</keyword>
<evidence type="ECO:0000259" key="10">
    <source>
        <dbReference type="Pfam" id="PF07992"/>
    </source>
</evidence>
<dbReference type="RefSeq" id="WP_226605025.1">
    <property type="nucleotide sequence ID" value="NZ_JAJAQI010000004.1"/>
</dbReference>
<reference evidence="12" key="1">
    <citation type="submission" date="2021-10" db="EMBL/GenBank/DDBJ databases">
        <title>Roseicella aerolatum sp. nov., isolated from aerosols of e-waste dismantling site.</title>
        <authorList>
            <person name="Qin T."/>
        </authorList>
    </citation>
    <scope>NUCLEOTIDE SEQUENCE</scope>
    <source>
        <strain evidence="12">GB24</strain>
    </source>
</reference>
<evidence type="ECO:0000313" key="12">
    <source>
        <dbReference type="EMBL" id="MCB4820984.1"/>
    </source>
</evidence>
<evidence type="ECO:0000313" key="13">
    <source>
        <dbReference type="Proteomes" id="UP001139311"/>
    </source>
</evidence>
<dbReference type="PANTHER" id="PTHR43706:SF47">
    <property type="entry name" value="EXTERNAL NADH-UBIQUINONE OXIDOREDUCTASE 1, MITOCHONDRIAL-RELATED"/>
    <property type="match status" value="1"/>
</dbReference>
<evidence type="ECO:0000259" key="11">
    <source>
        <dbReference type="Pfam" id="PF22366"/>
    </source>
</evidence>
<evidence type="ECO:0000256" key="9">
    <source>
        <dbReference type="SAM" id="MobiDB-lite"/>
    </source>
</evidence>
<proteinExistence type="inferred from homology"/>
<evidence type="ECO:0000256" key="1">
    <source>
        <dbReference type="ARBA" id="ARBA00005272"/>
    </source>
</evidence>